<sequence length="88" mass="10056">MGTCKAVGMKQQGAWIRWENVVERKVTELWKAKLHHKCLIRAVYNVLPSPSNLPTWVKAESLACPLFSKRGTLEHNFSCYTKALREGL</sequence>
<name>A0AA47NVL6_MERPO</name>
<dbReference type="AlphaFoldDB" id="A0AA47NVL6"/>
<evidence type="ECO:0000313" key="2">
    <source>
        <dbReference type="Proteomes" id="UP001174136"/>
    </source>
</evidence>
<comment type="caution">
    <text evidence="1">The sequence shown here is derived from an EMBL/GenBank/DDBJ whole genome shotgun (WGS) entry which is preliminary data.</text>
</comment>
<gene>
    <name evidence="1" type="ORF">N1851_022776</name>
</gene>
<accession>A0AA47NVL6</accession>
<organism evidence="1 2">
    <name type="scientific">Merluccius polli</name>
    <name type="common">Benguela hake</name>
    <name type="synonym">Merluccius cadenati</name>
    <dbReference type="NCBI Taxonomy" id="89951"/>
    <lineage>
        <taxon>Eukaryota</taxon>
        <taxon>Metazoa</taxon>
        <taxon>Chordata</taxon>
        <taxon>Craniata</taxon>
        <taxon>Vertebrata</taxon>
        <taxon>Euteleostomi</taxon>
        <taxon>Actinopterygii</taxon>
        <taxon>Neopterygii</taxon>
        <taxon>Teleostei</taxon>
        <taxon>Neoteleostei</taxon>
        <taxon>Acanthomorphata</taxon>
        <taxon>Zeiogadaria</taxon>
        <taxon>Gadariae</taxon>
        <taxon>Gadiformes</taxon>
        <taxon>Gadoidei</taxon>
        <taxon>Merlucciidae</taxon>
        <taxon>Merluccius</taxon>
    </lineage>
</organism>
<proteinExistence type="predicted"/>
<dbReference type="Proteomes" id="UP001174136">
    <property type="component" value="Unassembled WGS sequence"/>
</dbReference>
<evidence type="ECO:0000313" key="1">
    <source>
        <dbReference type="EMBL" id="KAK0140301.1"/>
    </source>
</evidence>
<keyword evidence="2" id="KW-1185">Reference proteome</keyword>
<dbReference type="EMBL" id="JAOPHQ010004263">
    <property type="protein sequence ID" value="KAK0140301.1"/>
    <property type="molecule type" value="Genomic_DNA"/>
</dbReference>
<reference evidence="1" key="1">
    <citation type="journal article" date="2023" name="Front. Mar. Sci.">
        <title>A new Merluccius polli reference genome to investigate the effects of global change in West African waters.</title>
        <authorList>
            <person name="Mateo J.L."/>
            <person name="Blanco-Fernandez C."/>
            <person name="Garcia-Vazquez E."/>
            <person name="Machado-Schiaffino G."/>
        </authorList>
    </citation>
    <scope>NUCLEOTIDE SEQUENCE</scope>
    <source>
        <strain evidence="1">C29</strain>
        <tissue evidence="1">Fin</tissue>
    </source>
</reference>
<protein>
    <submittedName>
        <fullName evidence="1">Uncharacterized protein</fullName>
    </submittedName>
</protein>